<evidence type="ECO:0000313" key="2">
    <source>
        <dbReference type="EMBL" id="TDM16659.1"/>
    </source>
</evidence>
<dbReference type="AlphaFoldDB" id="A0A4R6C4Z8"/>
<dbReference type="PANTHER" id="PTHR18964">
    <property type="entry name" value="ROK (REPRESSOR, ORF, KINASE) FAMILY"/>
    <property type="match status" value="1"/>
</dbReference>
<dbReference type="RefSeq" id="WP_133419961.1">
    <property type="nucleotide sequence ID" value="NZ_SDGP01000004.1"/>
</dbReference>
<proteinExistence type="inferred from homology"/>
<dbReference type="Proteomes" id="UP000294865">
    <property type="component" value="Unassembled WGS sequence"/>
</dbReference>
<gene>
    <name evidence="2" type="ORF">ETI04_08155</name>
</gene>
<dbReference type="InterPro" id="IPR043129">
    <property type="entry name" value="ATPase_NBD"/>
</dbReference>
<dbReference type="InterPro" id="IPR000600">
    <property type="entry name" value="ROK"/>
</dbReference>
<protein>
    <submittedName>
        <fullName evidence="2">ROK family protein</fullName>
    </submittedName>
</protein>
<organism evidence="2 3">
    <name type="scientific">Macrococcoides canis</name>
    <dbReference type="NCBI Taxonomy" id="1855823"/>
    <lineage>
        <taxon>Bacteria</taxon>
        <taxon>Bacillati</taxon>
        <taxon>Bacillota</taxon>
        <taxon>Bacilli</taxon>
        <taxon>Bacillales</taxon>
        <taxon>Staphylococcaceae</taxon>
        <taxon>Macrococcoides</taxon>
    </lineage>
</organism>
<dbReference type="SUPFAM" id="SSF53067">
    <property type="entry name" value="Actin-like ATPase domain"/>
    <property type="match status" value="1"/>
</dbReference>
<reference evidence="2 3" key="1">
    <citation type="submission" date="2019-01" db="EMBL/GenBank/DDBJ databases">
        <title>Draft genome sequences of Macrococcus caseolyticus, Macrococcus canis, Macrococcus bohemicus and Macrococcus goetzii.</title>
        <authorList>
            <person name="Mazhar S."/>
            <person name="Altermann E."/>
            <person name="Hill C."/>
            <person name="Mcauliffe O."/>
        </authorList>
    </citation>
    <scope>NUCLEOTIDE SEQUENCE [LARGE SCALE GENOMIC DNA]</scope>
    <source>
        <strain evidence="2 3">DPC7162</strain>
    </source>
</reference>
<dbReference type="PANTHER" id="PTHR18964:SF165">
    <property type="entry name" value="BETA-GLUCOSIDE KINASE"/>
    <property type="match status" value="1"/>
</dbReference>
<sequence length="297" mass="32628">MKILGIDIGGTSIKADIYDENGKNLMQFSMHPTQIDKDKQTNKILEQVYELVESYMKNNIIDGIAISTAGVVNNNGEIVFAGSTIPGYSGIAIKESLEKRYNLPVSVQNDVNCAALAEMWLGNAKNTTSSFMITIGTGIGGALVIDNQLIQGYNFTAGEVGYIPIQGERWENKASASALIKEYEIRSGLKNQDGILFFEALEKGDALAQEVFNEFIDSLAEGLIIISYLFNPEVIIIGGGIMSRENVIIPALRNRISKKEYNQIFLPQKILSAKFGNEAGRLGATRYFLNYFGTVKN</sequence>
<accession>A0A4R6C4Z8</accession>
<comment type="similarity">
    <text evidence="1">Belongs to the ROK (NagC/XylR) family.</text>
</comment>
<comment type="caution">
    <text evidence="2">The sequence shown here is derived from an EMBL/GenBank/DDBJ whole genome shotgun (WGS) entry which is preliminary data.</text>
</comment>
<dbReference type="EMBL" id="SDQG01000004">
    <property type="protein sequence ID" value="TDM16659.1"/>
    <property type="molecule type" value="Genomic_DNA"/>
</dbReference>
<dbReference type="CDD" id="cd24068">
    <property type="entry name" value="ASKHA_NBD_ROK_FnNanK-like"/>
    <property type="match status" value="1"/>
</dbReference>
<dbReference type="Pfam" id="PF00480">
    <property type="entry name" value="ROK"/>
    <property type="match status" value="1"/>
</dbReference>
<name>A0A4R6C4Z8_9STAP</name>
<dbReference type="Gene3D" id="3.30.420.40">
    <property type="match status" value="2"/>
</dbReference>
<evidence type="ECO:0000313" key="3">
    <source>
        <dbReference type="Proteomes" id="UP000294865"/>
    </source>
</evidence>
<evidence type="ECO:0000256" key="1">
    <source>
        <dbReference type="ARBA" id="ARBA00006479"/>
    </source>
</evidence>